<dbReference type="EMBL" id="SADE01000003">
    <property type="protein sequence ID" value="RVU35218.1"/>
    <property type="molecule type" value="Genomic_DNA"/>
</dbReference>
<dbReference type="Proteomes" id="UP000287447">
    <property type="component" value="Unassembled WGS sequence"/>
</dbReference>
<evidence type="ECO:0000313" key="4">
    <source>
        <dbReference type="Proteomes" id="UP000287447"/>
    </source>
</evidence>
<keyword evidence="2" id="KW-0560">Oxidoreductase</keyword>
<dbReference type="Pfam" id="PF13561">
    <property type="entry name" value="adh_short_C2"/>
    <property type="match status" value="1"/>
</dbReference>
<dbReference type="AlphaFoldDB" id="A0A437QL34"/>
<keyword evidence="4" id="KW-1185">Reference proteome</keyword>
<protein>
    <submittedName>
        <fullName evidence="3">SDR family oxidoreductase</fullName>
    </submittedName>
</protein>
<dbReference type="Gene3D" id="3.40.50.720">
    <property type="entry name" value="NAD(P)-binding Rossmann-like Domain"/>
    <property type="match status" value="1"/>
</dbReference>
<name>A0A437QL34_9PROT</name>
<dbReference type="OrthoDB" id="9804774at2"/>
<reference evidence="4" key="1">
    <citation type="submission" date="2019-01" db="EMBL/GenBank/DDBJ databases">
        <title>Gri0909 isolated from a small marine red alga.</title>
        <authorList>
            <person name="Kim J."/>
            <person name="Jeong S.E."/>
            <person name="Jeon C.O."/>
        </authorList>
    </citation>
    <scope>NUCLEOTIDE SEQUENCE [LARGE SCALE GENOMIC DNA]</scope>
    <source>
        <strain evidence="4">Gri0909</strain>
    </source>
</reference>
<evidence type="ECO:0000313" key="3">
    <source>
        <dbReference type="EMBL" id="RVU35218.1"/>
    </source>
</evidence>
<comment type="similarity">
    <text evidence="1">Belongs to the short-chain dehydrogenases/reductases (SDR) family.</text>
</comment>
<dbReference type="InterPro" id="IPR020904">
    <property type="entry name" value="Sc_DH/Rdtase_CS"/>
</dbReference>
<dbReference type="PANTHER" id="PTHR24321:SF15">
    <property type="entry name" value="OXIDOREDUCTASE UCPA"/>
    <property type="match status" value="1"/>
</dbReference>
<organism evidence="3 4">
    <name type="scientific">Hwanghaeella grinnelliae</name>
    <dbReference type="NCBI Taxonomy" id="2500179"/>
    <lineage>
        <taxon>Bacteria</taxon>
        <taxon>Pseudomonadati</taxon>
        <taxon>Pseudomonadota</taxon>
        <taxon>Alphaproteobacteria</taxon>
        <taxon>Rhodospirillales</taxon>
        <taxon>Rhodospirillaceae</taxon>
        <taxon>Hwanghaeella</taxon>
    </lineage>
</organism>
<dbReference type="CDD" id="cd05233">
    <property type="entry name" value="SDR_c"/>
    <property type="match status" value="1"/>
</dbReference>
<dbReference type="GO" id="GO:0016491">
    <property type="term" value="F:oxidoreductase activity"/>
    <property type="evidence" value="ECO:0007669"/>
    <property type="project" value="UniProtKB-KW"/>
</dbReference>
<dbReference type="SUPFAM" id="SSF51735">
    <property type="entry name" value="NAD(P)-binding Rossmann-fold domains"/>
    <property type="match status" value="1"/>
</dbReference>
<proteinExistence type="inferred from homology"/>
<sequence>MSAAKLDGAPDANDFFRLDGKVAFVGGAGSVGPGWGNGKATAVLLARRGAKVFCTDITAAAVEETVEIILSEGGTAQGFVMDATDSKSVQDAVNTCVQVFGGIDITVNNVGGSVPGGVTDLDEDVWDKQVALNLSSAYLGCKYTIPQILKRGGGAIVNLSSIVAIRMGEGRVHSAYTATKSAVIALSRSIAIEHAAKGLRCNTVIPGLLHTPLVEARLLGQLGAADAQTLIEKRNQQIPMKQAGTGWDVANAVLYLVSKEAGHVTATELVVDGGLAAAMPS</sequence>
<accession>A0A437QL34</accession>
<dbReference type="InterPro" id="IPR036291">
    <property type="entry name" value="NAD(P)-bd_dom_sf"/>
</dbReference>
<dbReference type="PANTHER" id="PTHR24321">
    <property type="entry name" value="DEHYDROGENASES, SHORT CHAIN"/>
    <property type="match status" value="1"/>
</dbReference>
<evidence type="ECO:0000256" key="1">
    <source>
        <dbReference type="ARBA" id="ARBA00006484"/>
    </source>
</evidence>
<comment type="caution">
    <text evidence="3">The sequence shown here is derived from an EMBL/GenBank/DDBJ whole genome shotgun (WGS) entry which is preliminary data.</text>
</comment>
<dbReference type="FunFam" id="3.40.50.720:FF:000084">
    <property type="entry name" value="Short-chain dehydrogenase reductase"/>
    <property type="match status" value="1"/>
</dbReference>
<evidence type="ECO:0000256" key="2">
    <source>
        <dbReference type="ARBA" id="ARBA00023002"/>
    </source>
</evidence>
<gene>
    <name evidence="3" type="ORF">EOI86_20605</name>
</gene>
<dbReference type="PROSITE" id="PS00061">
    <property type="entry name" value="ADH_SHORT"/>
    <property type="match status" value="1"/>
</dbReference>
<dbReference type="PRINTS" id="PR00080">
    <property type="entry name" value="SDRFAMILY"/>
</dbReference>
<dbReference type="RefSeq" id="WP_127767539.1">
    <property type="nucleotide sequence ID" value="NZ_SADE01000003.1"/>
</dbReference>
<dbReference type="PRINTS" id="PR00081">
    <property type="entry name" value="GDHRDH"/>
</dbReference>
<dbReference type="InterPro" id="IPR002347">
    <property type="entry name" value="SDR_fam"/>
</dbReference>